<evidence type="ECO:0000259" key="6">
    <source>
        <dbReference type="Pfam" id="PF04326"/>
    </source>
</evidence>
<reference evidence="9" key="1">
    <citation type="journal article" date="2014" name="Int. J. Syst. Evol. Microbiol.">
        <title>Complete genome of a new Firmicutes species belonging to the dominant human colonic microbiota ('Ruminococcus bicirculans') reveals two chromosomes and a selective capacity to utilize plant glucans.</title>
        <authorList>
            <consortium name="NISC Comparative Sequencing Program"/>
            <person name="Wegmann U."/>
            <person name="Louis P."/>
            <person name="Goesmann A."/>
            <person name="Henrissat B."/>
            <person name="Duncan S.H."/>
            <person name="Flint H.J."/>
        </authorList>
    </citation>
    <scope>NUCLEOTIDE SEQUENCE</scope>
    <source>
        <strain evidence="9">CGMCC 1.8884</strain>
    </source>
</reference>
<keyword evidence="2" id="KW-0489">Methyltransferase</keyword>
<evidence type="ECO:0000313" key="9">
    <source>
        <dbReference type="EMBL" id="GGP31177.1"/>
    </source>
</evidence>
<dbReference type="PRINTS" id="PR00507">
    <property type="entry name" value="N12N6MTFRASE"/>
</dbReference>
<dbReference type="Proteomes" id="UP000652720">
    <property type="component" value="Unassembled WGS sequence"/>
</dbReference>
<dbReference type="EMBL" id="BMLZ01000055">
    <property type="protein sequence ID" value="GGP31177.1"/>
    <property type="molecule type" value="Genomic_DNA"/>
</dbReference>
<reference evidence="10" key="3">
    <citation type="journal article" date="2019" name="Int. J. Syst. Evol. Microbiol.">
        <title>The Global Catalogue of Microorganisms (GCM) 10K type strain sequencing project: providing services to taxonomists for standard genome sequencing and annotation.</title>
        <authorList>
            <consortium name="The Broad Institute Genomics Platform"/>
            <consortium name="The Broad Institute Genome Sequencing Center for Infectious Disease"/>
            <person name="Wu L."/>
            <person name="Ma J."/>
        </authorList>
    </citation>
    <scope>NUCLEOTIDE SEQUENCE [LARGE SCALE GENOMIC DNA]</scope>
    <source>
        <strain evidence="10">CGMCC 1.8884</strain>
    </source>
</reference>
<accession>A0AAV4K8K2</accession>
<evidence type="ECO:0000313" key="10">
    <source>
        <dbReference type="Proteomes" id="UP000630135"/>
    </source>
</evidence>
<dbReference type="Pfam" id="PF04326">
    <property type="entry name" value="SLFN_AlbA_2"/>
    <property type="match status" value="1"/>
</dbReference>
<feature type="domain" description="Schlafen AlbA-2" evidence="6">
    <location>
        <begin position="1184"/>
        <end position="1318"/>
    </location>
</feature>
<dbReference type="Gene3D" id="3.40.50.150">
    <property type="entry name" value="Vaccinia Virus protein VP39"/>
    <property type="match status" value="1"/>
</dbReference>
<dbReference type="RefSeq" id="WP_017871452.1">
    <property type="nucleotide sequence ID" value="NZ_BMLZ01000055.1"/>
</dbReference>
<dbReference type="PANTHER" id="PTHR33841">
    <property type="entry name" value="DNA METHYLTRANSFERASE YEEA-RELATED"/>
    <property type="match status" value="1"/>
</dbReference>
<dbReference type="GeneID" id="59165378"/>
<keyword evidence="4" id="KW-0949">S-adenosyl-L-methionine</keyword>
<protein>
    <recommendedName>
        <fullName evidence="1">site-specific DNA-methyltransferase (adenine-specific)</fullName>
        <ecNumber evidence="1">2.1.1.72</ecNumber>
    </recommendedName>
</protein>
<gene>
    <name evidence="9" type="ORF">GCM10008021_28280</name>
    <name evidence="8" type="ORF">GCM10010914_29240</name>
</gene>
<dbReference type="EMBL" id="BMMA01000047">
    <property type="protein sequence ID" value="GGI92938.1"/>
    <property type="molecule type" value="Genomic_DNA"/>
</dbReference>
<keyword evidence="10" id="KW-1185">Reference proteome</keyword>
<dbReference type="Proteomes" id="UP000630135">
    <property type="component" value="Unassembled WGS sequence"/>
</dbReference>
<dbReference type="InterPro" id="IPR029063">
    <property type="entry name" value="SAM-dependent_MTases_sf"/>
</dbReference>
<proteinExistence type="predicted"/>
<evidence type="ECO:0000256" key="2">
    <source>
        <dbReference type="ARBA" id="ARBA00022603"/>
    </source>
</evidence>
<dbReference type="Gene3D" id="3.30.950.30">
    <property type="entry name" value="Schlafen, AAA domain"/>
    <property type="match status" value="1"/>
</dbReference>
<evidence type="ECO:0000313" key="8">
    <source>
        <dbReference type="EMBL" id="GGI92938.1"/>
    </source>
</evidence>
<dbReference type="GO" id="GO:0009007">
    <property type="term" value="F:site-specific DNA-methyltransferase (adenine-specific) activity"/>
    <property type="evidence" value="ECO:0007669"/>
    <property type="project" value="UniProtKB-EC"/>
</dbReference>
<dbReference type="InterPro" id="IPR011639">
    <property type="entry name" value="MethylTrfase_TaqI-like_dom"/>
</dbReference>
<organism evidence="8 11">
    <name type="scientific">Deinococcus wulumuqiensis</name>
    <dbReference type="NCBI Taxonomy" id="980427"/>
    <lineage>
        <taxon>Bacteria</taxon>
        <taxon>Thermotogati</taxon>
        <taxon>Deinococcota</taxon>
        <taxon>Deinococci</taxon>
        <taxon>Deinococcales</taxon>
        <taxon>Deinococcaceae</taxon>
        <taxon>Deinococcus</taxon>
    </lineage>
</organism>
<dbReference type="GO" id="GO:0006304">
    <property type="term" value="P:DNA modification"/>
    <property type="evidence" value="ECO:0007669"/>
    <property type="project" value="InterPro"/>
</dbReference>
<dbReference type="EC" id="2.1.1.72" evidence="1"/>
<reference evidence="8" key="2">
    <citation type="journal article" date="2014" name="Int. J. Syst. Evol. Microbiol.">
        <title>Complete genome sequence of Corynebacterium casei LMG S-19264T (=DSM 44701T), isolated from a smear-ripened cheese.</title>
        <authorList>
            <consortium name="US DOE Joint Genome Institute (JGI-PGF)"/>
            <person name="Walter F."/>
            <person name="Albersmeier A."/>
            <person name="Kalinowski J."/>
            <person name="Ruckert C."/>
        </authorList>
    </citation>
    <scope>NUCLEOTIDE SEQUENCE</scope>
    <source>
        <strain evidence="8">CGMCC 1.8885</strain>
    </source>
</reference>
<dbReference type="PANTHER" id="PTHR33841:SF1">
    <property type="entry name" value="DNA METHYLTRANSFERASE A"/>
    <property type="match status" value="1"/>
</dbReference>
<feature type="domain" description="Type II methyltransferase M.TaqI-like" evidence="7">
    <location>
        <begin position="755"/>
        <end position="816"/>
    </location>
</feature>
<evidence type="ECO:0000256" key="5">
    <source>
        <dbReference type="ARBA" id="ARBA00047942"/>
    </source>
</evidence>
<dbReference type="Pfam" id="PF07669">
    <property type="entry name" value="Eco57I"/>
    <property type="match status" value="2"/>
</dbReference>
<dbReference type="InterPro" id="IPR007421">
    <property type="entry name" value="Schlafen_AlbA_2_dom"/>
</dbReference>
<dbReference type="InterPro" id="IPR038461">
    <property type="entry name" value="Schlafen_AlbA_2_dom_sf"/>
</dbReference>
<evidence type="ECO:0000256" key="1">
    <source>
        <dbReference type="ARBA" id="ARBA00011900"/>
    </source>
</evidence>
<dbReference type="GO" id="GO:0032259">
    <property type="term" value="P:methylation"/>
    <property type="evidence" value="ECO:0007669"/>
    <property type="project" value="UniProtKB-KW"/>
</dbReference>
<keyword evidence="3" id="KW-0808">Transferase</keyword>
<evidence type="ECO:0000313" key="11">
    <source>
        <dbReference type="Proteomes" id="UP000652720"/>
    </source>
</evidence>
<name>A0AAV4K8K2_9DEIO</name>
<evidence type="ECO:0000256" key="4">
    <source>
        <dbReference type="ARBA" id="ARBA00022691"/>
    </source>
</evidence>
<comment type="caution">
    <text evidence="8">The sequence shown here is derived from an EMBL/GenBank/DDBJ whole genome shotgun (WGS) entry which is preliminary data.</text>
</comment>
<evidence type="ECO:0000256" key="3">
    <source>
        <dbReference type="ARBA" id="ARBA00022679"/>
    </source>
</evidence>
<comment type="catalytic activity">
    <reaction evidence="5">
        <text>a 2'-deoxyadenosine in DNA + S-adenosyl-L-methionine = an N(6)-methyl-2'-deoxyadenosine in DNA + S-adenosyl-L-homocysteine + H(+)</text>
        <dbReference type="Rhea" id="RHEA:15197"/>
        <dbReference type="Rhea" id="RHEA-COMP:12418"/>
        <dbReference type="Rhea" id="RHEA-COMP:12419"/>
        <dbReference type="ChEBI" id="CHEBI:15378"/>
        <dbReference type="ChEBI" id="CHEBI:57856"/>
        <dbReference type="ChEBI" id="CHEBI:59789"/>
        <dbReference type="ChEBI" id="CHEBI:90615"/>
        <dbReference type="ChEBI" id="CHEBI:90616"/>
        <dbReference type="EC" id="2.1.1.72"/>
    </reaction>
</comment>
<evidence type="ECO:0000259" key="7">
    <source>
        <dbReference type="Pfam" id="PF07669"/>
    </source>
</evidence>
<dbReference type="InterPro" id="IPR050953">
    <property type="entry name" value="N4_N6_ade-DNA_methylase"/>
</dbReference>
<feature type="domain" description="Type II methyltransferase M.TaqI-like" evidence="7">
    <location>
        <begin position="485"/>
        <end position="705"/>
    </location>
</feature>
<reference evidence="8" key="4">
    <citation type="submission" date="2023-08" db="EMBL/GenBank/DDBJ databases">
        <authorList>
            <person name="Sun Q."/>
            <person name="Zhou Y."/>
        </authorList>
    </citation>
    <scope>NUCLEOTIDE SEQUENCE</scope>
    <source>
        <strain evidence="9">CGMCC 1.8884</strain>
        <strain evidence="8">CGMCC 1.8885</strain>
    </source>
</reference>
<dbReference type="SUPFAM" id="SSF53335">
    <property type="entry name" value="S-adenosyl-L-methionine-dependent methyltransferases"/>
    <property type="match status" value="1"/>
</dbReference>
<sequence>MIKATLSVTELKHLRQSLRDFDFTETMSLLGWSRASGSSNVTVGEETFKLRPIARLGGVQVIEVTGGQNPGTLPLEGVRHKVSDEVVKTAHEHVLVFVNEGRNQSHWYWVKRGLNEEGKHKAQPRTHTYVRGQPDDLFVSKLSGLFVDIGELNEDGELPVLEAAQRLQNALDSEHVVKKFYNQFKDVREEFASQIRGISDDRDRAWYASVILNRLMFVYFLQGKGFLGRPNSGSDGDRRYLQQHMAASRKRGADRYYSEFLHHLFFDAFAKPEDGRSDETRTMVGQIPYLNGGLFLKHSIELKYPDIAIPDHAFDIILKLFGDYEWNLSDDDKHAGGLDPDVLGHIFEKYINQKGFGAYYTRPEITEYLCEQTVRKLVLDKIKAYRPDDKQLHLNLGDALTRADVGLVRWLLTADDGLKQLSLLDPACGSGAFLVSALKTLLDIYTALMGRIDAFNDPTLNAWRSDLRGKHESANYNLKKKIITENLYGVDLMPEAGEIAKLRLFLALVSSANKLEDLEPLPNIDFNILAGNSLIGLLEVDEKAYNAQRGGKGAAVTPLLGIGSVTYSDIVKERQRLLRDYRNASKLGIQNLTSLREDIQRQKETAYETLNALLHKQFHDLGIKYEQATWDAAKGKEGKSTKRALTLADITALKPFHWAFEFAEVMERGGFDGVIANPPWDIVKPNGKEFLQSHAPTIQKNKMLIKDFEKEQSKLLADDAIRAEWLAYQSSYPHVSAYYRAAPQFTHQSSTVNGKKTGSDLNLYKLFLEQGYRLLRDGGECGIVIPSGVYTDLGAKGLREMLFNKTSITSLFGLSNEKFLFEDVHHSFKFCILTFGKGEQSFDFPAAFRINPREAIGKDKLRNFLYDSNQHIVMKVDLIRRLSPDSLSVMEFKTELDAHIAQKMLKFPLLGEQLPDVWNLKLTREFDMTNDSHLFRTEPGPGRLPLYEGKMIHQFRHDFAGPRYWVDEKEGRQGVLGRGRDTGKQLAYQTYRLGFRAIARSTDSRTFIVGPVPKNVFAGNSILVSTDTENSANDLEILYVQSVMNSFVADYSIRQAVSANINMFFIYQVPVPRLTPSDPDFQPIVTAAAKLICTTPEFDDLAKAAGLRGSQDGVTDEAGRARLRAELDGRVAHLYGLTEDEFEHILGTFPLVAGDVKAAALQAFRDLAPLGGDPELVRLVRGGEGQQLEFKETFAWDVRGAKQADYIKDEVFKTVAAFANASGGTLLIGVTDEGRGMGLDADFKLRGKAERTNDKFELYLRQELRKALEPDVGEWVSVTFPVLDGQQVCRVDVRTSPEDIFTRDGTLYVRRGNESRKLKGAELAGHIRRRVQTTEQGEIA</sequence>